<dbReference type="RefSeq" id="WP_077243078.1">
    <property type="nucleotide sequence ID" value="NZ_FXTS01000004.1"/>
</dbReference>
<comment type="subcellular location">
    <subcellularLocation>
        <location evidence="2">Membrane</location>
        <topology evidence="2">Multi-pass membrane protein</topology>
    </subcellularLocation>
</comment>
<dbReference type="NCBIfam" id="NF008046">
    <property type="entry name" value="PRK10779.1"/>
    <property type="match status" value="1"/>
</dbReference>
<keyword evidence="6 11" id="KW-0378">Hydrolase</keyword>
<dbReference type="NCBIfam" id="TIGR00054">
    <property type="entry name" value="RIP metalloprotease RseP"/>
    <property type="match status" value="1"/>
</dbReference>
<evidence type="ECO:0000256" key="3">
    <source>
        <dbReference type="ARBA" id="ARBA00007931"/>
    </source>
</evidence>
<dbReference type="CDD" id="cd06163">
    <property type="entry name" value="S2P-M50_PDZ_RseP-like"/>
    <property type="match status" value="2"/>
</dbReference>
<dbReference type="Pfam" id="PF17820">
    <property type="entry name" value="PDZ_6"/>
    <property type="match status" value="2"/>
</dbReference>
<evidence type="ECO:0000256" key="11">
    <source>
        <dbReference type="RuleBase" id="RU362031"/>
    </source>
</evidence>
<dbReference type="InterPro" id="IPR036034">
    <property type="entry name" value="PDZ_sf"/>
</dbReference>
<keyword evidence="7 11" id="KW-0862">Zinc</keyword>
<gene>
    <name evidence="13" type="ORF">BTA35_0203890</name>
</gene>
<keyword evidence="8 11" id="KW-1133">Transmembrane helix</keyword>
<evidence type="ECO:0000313" key="13">
    <source>
        <dbReference type="EMBL" id="OOV88637.1"/>
    </source>
</evidence>
<feature type="transmembrane region" description="Helical" evidence="11">
    <location>
        <begin position="427"/>
        <end position="445"/>
    </location>
</feature>
<dbReference type="GO" id="GO:0006508">
    <property type="term" value="P:proteolysis"/>
    <property type="evidence" value="ECO:0007669"/>
    <property type="project" value="UniProtKB-KW"/>
</dbReference>
<name>A0A1T1HFY6_OCELI</name>
<dbReference type="PANTHER" id="PTHR42837:SF2">
    <property type="entry name" value="MEMBRANE METALLOPROTEASE ARASP2, CHLOROPLASTIC-RELATED"/>
    <property type="match status" value="1"/>
</dbReference>
<feature type="transmembrane region" description="Helical" evidence="11">
    <location>
        <begin position="6"/>
        <end position="28"/>
    </location>
</feature>
<dbReference type="Pfam" id="PF02163">
    <property type="entry name" value="Peptidase_M50"/>
    <property type="match status" value="1"/>
</dbReference>
<evidence type="ECO:0000256" key="8">
    <source>
        <dbReference type="ARBA" id="ARBA00022989"/>
    </source>
</evidence>
<proteinExistence type="inferred from homology"/>
<dbReference type="SUPFAM" id="SSF50156">
    <property type="entry name" value="PDZ domain-like"/>
    <property type="match status" value="2"/>
</dbReference>
<dbReference type="STRING" id="966.BTA35_0203890"/>
<evidence type="ECO:0000256" key="9">
    <source>
        <dbReference type="ARBA" id="ARBA00023049"/>
    </source>
</evidence>
<feature type="transmembrane region" description="Helical" evidence="11">
    <location>
        <begin position="97"/>
        <end position="118"/>
    </location>
</feature>
<dbReference type="Proteomes" id="UP000190064">
    <property type="component" value="Unassembled WGS sequence"/>
</dbReference>
<dbReference type="InterPro" id="IPR041489">
    <property type="entry name" value="PDZ_6"/>
</dbReference>
<keyword evidence="10 11" id="KW-0472">Membrane</keyword>
<evidence type="ECO:0000256" key="2">
    <source>
        <dbReference type="ARBA" id="ARBA00004141"/>
    </source>
</evidence>
<keyword evidence="9 11" id="KW-0482">Metalloprotease</keyword>
<dbReference type="PANTHER" id="PTHR42837">
    <property type="entry name" value="REGULATOR OF SIGMA-E PROTEASE RSEP"/>
    <property type="match status" value="1"/>
</dbReference>
<dbReference type="GO" id="GO:0004222">
    <property type="term" value="F:metalloendopeptidase activity"/>
    <property type="evidence" value="ECO:0007669"/>
    <property type="project" value="InterPro"/>
</dbReference>
<dbReference type="InterPro" id="IPR004387">
    <property type="entry name" value="Pept_M50_Zn"/>
</dbReference>
<keyword evidence="4" id="KW-0645">Protease</keyword>
<evidence type="ECO:0000256" key="5">
    <source>
        <dbReference type="ARBA" id="ARBA00022692"/>
    </source>
</evidence>
<feature type="transmembrane region" description="Helical" evidence="11">
    <location>
        <begin position="380"/>
        <end position="402"/>
    </location>
</feature>
<keyword evidence="11" id="KW-0479">Metal-binding</keyword>
<dbReference type="SMART" id="SM00228">
    <property type="entry name" value="PDZ"/>
    <property type="match status" value="2"/>
</dbReference>
<dbReference type="GO" id="GO:0046872">
    <property type="term" value="F:metal ion binding"/>
    <property type="evidence" value="ECO:0007669"/>
    <property type="project" value="UniProtKB-KW"/>
</dbReference>
<evidence type="ECO:0000259" key="12">
    <source>
        <dbReference type="PROSITE" id="PS50106"/>
    </source>
</evidence>
<evidence type="ECO:0000256" key="6">
    <source>
        <dbReference type="ARBA" id="ARBA00022801"/>
    </source>
</evidence>
<comment type="caution">
    <text evidence="13">The sequence shown here is derived from an EMBL/GenBank/DDBJ whole genome shotgun (WGS) entry which is preliminary data.</text>
</comment>
<dbReference type="AlphaFoldDB" id="A0A1T1HFY6"/>
<dbReference type="EMBL" id="MTSD02000001">
    <property type="protein sequence ID" value="OOV88637.1"/>
    <property type="molecule type" value="Genomic_DNA"/>
</dbReference>
<dbReference type="EC" id="3.4.24.-" evidence="11"/>
<evidence type="ECO:0000256" key="10">
    <source>
        <dbReference type="ARBA" id="ARBA00023136"/>
    </source>
</evidence>
<dbReference type="InterPro" id="IPR008915">
    <property type="entry name" value="Peptidase_M50"/>
</dbReference>
<dbReference type="InterPro" id="IPR001478">
    <property type="entry name" value="PDZ"/>
</dbReference>
<evidence type="ECO:0000256" key="4">
    <source>
        <dbReference type="ARBA" id="ARBA00022670"/>
    </source>
</evidence>
<dbReference type="GO" id="GO:0016020">
    <property type="term" value="C:membrane"/>
    <property type="evidence" value="ECO:0007669"/>
    <property type="project" value="UniProtKB-SubCell"/>
</dbReference>
<protein>
    <recommendedName>
        <fullName evidence="11">Zinc metalloprotease</fullName>
        <ecNumber evidence="11">3.4.24.-</ecNumber>
    </recommendedName>
</protein>
<evidence type="ECO:0000256" key="7">
    <source>
        <dbReference type="ARBA" id="ARBA00022833"/>
    </source>
</evidence>
<dbReference type="PROSITE" id="PS50106">
    <property type="entry name" value="PDZ"/>
    <property type="match status" value="1"/>
</dbReference>
<accession>A0A1T1HFY6</accession>
<sequence>MGVLHTVLALIVTLGILVTVHEYGHFWVARRCGVKVLKFSVGFGKPLYRWFDKTGTEYAIAWIPLGGYVSMLDEREGTVPEEDKPYAFNQKSVWKRIAIVAAGPVANFILAILAYWVLFFSGSSALAPVIGAVQPDSPAYEAGVQPESELISIDGEAVFSWQDAGMQLLSRVGDTGQIRIVTQEWQGYRQQEHTVSVDRWLAGTKEPNPLTAIGITPFSPHLEPVIGRVLPDGAAQRAGLKVGDRVVTANGEPVVDWMHWVTLVQSSPDQQMTLEIERQSRLDSLVITPALRRLDDGREIGYIGAAAQPAHWPEGMVREVRYGVLESVSHAVAKTADMIVLTLDSIGKMVVGLISVENLSGPITIAQVASDSAKGGFESFLTFLAYISISLGVLNLLPIPVLDGGHLMFYLAEAITGRPVPEKAQQFGLRLGMMLLAGLMIIAFYNDLMRL</sequence>
<organism evidence="13 14">
    <name type="scientific">Oceanospirillum linum</name>
    <dbReference type="NCBI Taxonomy" id="966"/>
    <lineage>
        <taxon>Bacteria</taxon>
        <taxon>Pseudomonadati</taxon>
        <taxon>Pseudomonadota</taxon>
        <taxon>Gammaproteobacteria</taxon>
        <taxon>Oceanospirillales</taxon>
        <taxon>Oceanospirillaceae</taxon>
        <taxon>Oceanospirillum</taxon>
    </lineage>
</organism>
<evidence type="ECO:0000313" key="14">
    <source>
        <dbReference type="Proteomes" id="UP000190064"/>
    </source>
</evidence>
<keyword evidence="5 11" id="KW-0812">Transmembrane</keyword>
<comment type="cofactor">
    <cofactor evidence="1 11">
        <name>Zn(2+)</name>
        <dbReference type="ChEBI" id="CHEBI:29105"/>
    </cofactor>
</comment>
<comment type="similarity">
    <text evidence="3 11">Belongs to the peptidase M50B family.</text>
</comment>
<dbReference type="Gene3D" id="2.30.42.10">
    <property type="match status" value="2"/>
</dbReference>
<keyword evidence="14" id="KW-1185">Reference proteome</keyword>
<reference evidence="13" key="1">
    <citation type="submission" date="2017-02" db="EMBL/GenBank/DDBJ databases">
        <title>Draft Genome Sequence of the Salt Water Bacterium Oceanospirillum linum ATCC 11336.</title>
        <authorList>
            <person name="Trachtenberg A.M."/>
            <person name="Carney J.G."/>
            <person name="Linnane J.D."/>
            <person name="Rheaume B.A."/>
            <person name="Pitts N.L."/>
            <person name="Mykles D.L."/>
            <person name="Maclea K.S."/>
        </authorList>
    </citation>
    <scope>NUCLEOTIDE SEQUENCE [LARGE SCALE GENOMIC DNA]</scope>
    <source>
        <strain evidence="13">ATCC 11336</strain>
    </source>
</reference>
<evidence type="ECO:0000256" key="1">
    <source>
        <dbReference type="ARBA" id="ARBA00001947"/>
    </source>
</evidence>
<feature type="domain" description="PDZ" evidence="12">
    <location>
        <begin position="194"/>
        <end position="254"/>
    </location>
</feature>